<dbReference type="GO" id="GO:0004519">
    <property type="term" value="F:endonuclease activity"/>
    <property type="evidence" value="ECO:0007669"/>
    <property type="project" value="UniProtKB-KW"/>
</dbReference>
<name>A0AAN7MSS6_MYCAM</name>
<dbReference type="Proteomes" id="UP001333110">
    <property type="component" value="Unassembled WGS sequence"/>
</dbReference>
<dbReference type="Gene3D" id="2.30.30.850">
    <property type="match status" value="1"/>
</dbReference>
<dbReference type="GO" id="GO:0016779">
    <property type="term" value="F:nucleotidyltransferase activity"/>
    <property type="evidence" value="ECO:0007669"/>
    <property type="project" value="UniProtKB-KW"/>
</dbReference>
<evidence type="ECO:0000256" key="1">
    <source>
        <dbReference type="ARBA" id="ARBA00022679"/>
    </source>
</evidence>
<evidence type="ECO:0000259" key="6">
    <source>
        <dbReference type="Pfam" id="PF18697"/>
    </source>
</evidence>
<comment type="caution">
    <text evidence="7">The sequence shown here is derived from an EMBL/GenBank/DDBJ whole genome shotgun (WGS) entry which is preliminary data.</text>
</comment>
<organism evidence="7 8">
    <name type="scientific">Mycteria americana</name>
    <name type="common">Wood stork</name>
    <dbReference type="NCBI Taxonomy" id="33587"/>
    <lineage>
        <taxon>Eukaryota</taxon>
        <taxon>Metazoa</taxon>
        <taxon>Chordata</taxon>
        <taxon>Craniata</taxon>
        <taxon>Vertebrata</taxon>
        <taxon>Euteleostomi</taxon>
        <taxon>Archelosauria</taxon>
        <taxon>Archosauria</taxon>
        <taxon>Dinosauria</taxon>
        <taxon>Saurischia</taxon>
        <taxon>Theropoda</taxon>
        <taxon>Coelurosauria</taxon>
        <taxon>Aves</taxon>
        <taxon>Neognathae</taxon>
        <taxon>Neoaves</taxon>
        <taxon>Aequornithes</taxon>
        <taxon>Ciconiiformes</taxon>
        <taxon>Ciconiidae</taxon>
        <taxon>Mycteria</taxon>
    </lineage>
</organism>
<evidence type="ECO:0000256" key="5">
    <source>
        <dbReference type="ARBA" id="ARBA00022801"/>
    </source>
</evidence>
<keyword evidence="3" id="KW-0540">Nuclease</keyword>
<keyword evidence="2" id="KW-0548">Nucleotidyltransferase</keyword>
<dbReference type="EMBL" id="JAUNZN010000014">
    <property type="protein sequence ID" value="KAK4812835.1"/>
    <property type="molecule type" value="Genomic_DNA"/>
</dbReference>
<evidence type="ECO:0000256" key="3">
    <source>
        <dbReference type="ARBA" id="ARBA00022722"/>
    </source>
</evidence>
<feature type="domain" description="Murine leukemia virus integrase C-terminal" evidence="6">
    <location>
        <begin position="14"/>
        <end position="62"/>
    </location>
</feature>
<reference evidence="7 8" key="1">
    <citation type="journal article" date="2023" name="J. Hered.">
        <title>Chromosome-level genome of the wood stork (Mycteria americana) provides insight into avian chromosome evolution.</title>
        <authorList>
            <person name="Flamio R. Jr."/>
            <person name="Ramstad K.M."/>
        </authorList>
    </citation>
    <scope>NUCLEOTIDE SEQUENCE [LARGE SCALE GENOMIC DNA]</scope>
    <source>
        <strain evidence="7">JAX WOST 10</strain>
    </source>
</reference>
<evidence type="ECO:0000313" key="8">
    <source>
        <dbReference type="Proteomes" id="UP001333110"/>
    </source>
</evidence>
<evidence type="ECO:0000256" key="4">
    <source>
        <dbReference type="ARBA" id="ARBA00022759"/>
    </source>
</evidence>
<gene>
    <name evidence="7" type="ORF">QYF61_022059</name>
</gene>
<keyword evidence="4" id="KW-0255">Endonuclease</keyword>
<keyword evidence="8" id="KW-1185">Reference proteome</keyword>
<sequence length="71" mass="8368">MGFAYPSEATVQWQRDTVYVRTWKDEPLKEKWKEPYTVLLKTYTAVKVNGIDSRIRYTGVERVKSPTKTLL</sequence>
<protein>
    <recommendedName>
        <fullName evidence="6">Murine leukemia virus integrase C-terminal domain-containing protein</fullName>
    </recommendedName>
</protein>
<keyword evidence="1" id="KW-0808">Transferase</keyword>
<dbReference type="InterPro" id="IPR040643">
    <property type="entry name" value="MLVIN_C"/>
</dbReference>
<proteinExistence type="predicted"/>
<dbReference type="GO" id="GO:0016787">
    <property type="term" value="F:hydrolase activity"/>
    <property type="evidence" value="ECO:0007669"/>
    <property type="project" value="UniProtKB-KW"/>
</dbReference>
<dbReference type="AlphaFoldDB" id="A0AAN7MSS6"/>
<evidence type="ECO:0000256" key="2">
    <source>
        <dbReference type="ARBA" id="ARBA00022695"/>
    </source>
</evidence>
<dbReference type="Pfam" id="PF18697">
    <property type="entry name" value="MLVIN_C"/>
    <property type="match status" value="1"/>
</dbReference>
<keyword evidence="5" id="KW-0378">Hydrolase</keyword>
<accession>A0AAN7MSS6</accession>
<evidence type="ECO:0000313" key="7">
    <source>
        <dbReference type="EMBL" id="KAK4812835.1"/>
    </source>
</evidence>